<reference evidence="1" key="1">
    <citation type="submission" date="2024-02" db="EMBL/GenBank/DDBJ databases">
        <authorList>
            <consortium name="ELIXIR-Norway"/>
            <consortium name="Elixir Norway"/>
        </authorList>
    </citation>
    <scope>NUCLEOTIDE SEQUENCE</scope>
</reference>
<dbReference type="EMBL" id="OZ020100">
    <property type="protein sequence ID" value="CAK9273716.1"/>
    <property type="molecule type" value="Genomic_DNA"/>
</dbReference>
<organism evidence="1 2">
    <name type="scientific">Sphagnum jensenii</name>
    <dbReference type="NCBI Taxonomy" id="128206"/>
    <lineage>
        <taxon>Eukaryota</taxon>
        <taxon>Viridiplantae</taxon>
        <taxon>Streptophyta</taxon>
        <taxon>Embryophyta</taxon>
        <taxon>Bryophyta</taxon>
        <taxon>Sphagnophytina</taxon>
        <taxon>Sphagnopsida</taxon>
        <taxon>Sphagnales</taxon>
        <taxon>Sphagnaceae</taxon>
        <taxon>Sphagnum</taxon>
    </lineage>
</organism>
<accession>A0ABP0X6X1</accession>
<feature type="non-terminal residue" evidence="1">
    <location>
        <position position="1"/>
    </location>
</feature>
<sequence>VMHTMHMDHFRTKMSKVSNTRSAEIIHVCKPSAGLNVSSSPVWADCFLRWTLSLCQRSFLQRSSQHGFQLVEPLITDHYPIIEHFFRSSSSVLHF</sequence>
<name>A0ABP0X6X1_9BRYO</name>
<evidence type="ECO:0000313" key="2">
    <source>
        <dbReference type="Proteomes" id="UP001497444"/>
    </source>
</evidence>
<feature type="non-terminal residue" evidence="1">
    <location>
        <position position="95"/>
    </location>
</feature>
<proteinExistence type="predicted"/>
<dbReference type="Proteomes" id="UP001497444">
    <property type="component" value="Chromosome 5"/>
</dbReference>
<keyword evidence="2" id="KW-1185">Reference proteome</keyword>
<evidence type="ECO:0000313" key="1">
    <source>
        <dbReference type="EMBL" id="CAK9273716.1"/>
    </source>
</evidence>
<gene>
    <name evidence="1" type="ORF">CSSPJE1EN1_LOCUS19194</name>
</gene>
<protein>
    <submittedName>
        <fullName evidence="1">Uncharacterized protein</fullName>
    </submittedName>
</protein>